<dbReference type="InterPro" id="IPR050738">
    <property type="entry name" value="Sulfatase"/>
</dbReference>
<dbReference type="InterPro" id="IPR047838">
    <property type="entry name" value="STM4013-like"/>
</dbReference>
<protein>
    <recommendedName>
        <fullName evidence="3">Sulfatase N-terminal domain-containing protein</fullName>
    </recommendedName>
</protein>
<dbReference type="InterPro" id="IPR000917">
    <property type="entry name" value="Sulfatase_N"/>
</dbReference>
<sequence>MQNINQIIPTYDIVFITFDTLRYDIATELLSQNRTPNLAKVLPNNWEKRHSPGSFTYASHQAFFAGFLPTPVTPGIHPRLFALKFPGSTSTTEKTCVLEGENIVKGLSRKGYHTVCIGGVGFFNKQNPLSNVIPSMFAESYWNQELGVTEPKSTENQIVLAQKILNKTPQNQRLFLFINISALHQPNYFYLEGAKTDTLETHAAALEYIDSQLGKLWDALQKRASTFCILTSDHGTTYGEDGYTGHRISHPVVWTVPYGEFVLNPNANHTDTHWGLQTPS</sequence>
<dbReference type="Proteomes" id="UP000218418">
    <property type="component" value="Chromosome"/>
</dbReference>
<name>A0A1Z4LN04_9CYAN</name>
<feature type="domain" description="Sulfatase N-terminal" evidence="3">
    <location>
        <begin position="13"/>
        <end position="249"/>
    </location>
</feature>
<gene>
    <name evidence="4" type="ORF">NIES267_20900</name>
</gene>
<dbReference type="Gene3D" id="3.40.720.10">
    <property type="entry name" value="Alkaline Phosphatase, subunit A"/>
    <property type="match status" value="1"/>
</dbReference>
<evidence type="ECO:0000259" key="3">
    <source>
        <dbReference type="Pfam" id="PF00884"/>
    </source>
</evidence>
<comment type="similarity">
    <text evidence="1">Belongs to the sulfatase family.</text>
</comment>
<dbReference type="InterPro" id="IPR017850">
    <property type="entry name" value="Alkaline_phosphatase_core_sf"/>
</dbReference>
<reference evidence="4 5" key="1">
    <citation type="submission" date="2017-06" db="EMBL/GenBank/DDBJ databases">
        <title>Genome sequencing of cyanobaciteial culture collection at National Institute for Environmental Studies (NIES).</title>
        <authorList>
            <person name="Hirose Y."/>
            <person name="Shimura Y."/>
            <person name="Fujisawa T."/>
            <person name="Nakamura Y."/>
            <person name="Kawachi M."/>
        </authorList>
    </citation>
    <scope>NUCLEOTIDE SEQUENCE [LARGE SCALE GENOMIC DNA]</scope>
    <source>
        <strain evidence="4 5">NIES-267</strain>
    </source>
</reference>
<keyword evidence="2" id="KW-0378">Hydrolase</keyword>
<dbReference type="GO" id="GO:0004065">
    <property type="term" value="F:arylsulfatase activity"/>
    <property type="evidence" value="ECO:0007669"/>
    <property type="project" value="TreeGrafter"/>
</dbReference>
<dbReference type="PANTHER" id="PTHR42693">
    <property type="entry name" value="ARYLSULFATASE FAMILY MEMBER"/>
    <property type="match status" value="1"/>
</dbReference>
<evidence type="ECO:0000313" key="4">
    <source>
        <dbReference type="EMBL" id="BAY82607.1"/>
    </source>
</evidence>
<dbReference type="OrthoDB" id="9803751at2"/>
<keyword evidence="5" id="KW-1185">Reference proteome</keyword>
<dbReference type="NCBIfam" id="NF038075">
    <property type="entry name" value="fam_STM4013"/>
    <property type="match status" value="1"/>
</dbReference>
<proteinExistence type="inferred from homology"/>
<dbReference type="Pfam" id="PF00884">
    <property type="entry name" value="Sulfatase"/>
    <property type="match status" value="1"/>
</dbReference>
<accession>A0A1Z4LN04</accession>
<dbReference type="SUPFAM" id="SSF53649">
    <property type="entry name" value="Alkaline phosphatase-like"/>
    <property type="match status" value="1"/>
</dbReference>
<evidence type="ECO:0000256" key="2">
    <source>
        <dbReference type="ARBA" id="ARBA00022801"/>
    </source>
</evidence>
<dbReference type="PANTHER" id="PTHR42693:SF53">
    <property type="entry name" value="ENDO-4-O-SULFATASE"/>
    <property type="match status" value="1"/>
</dbReference>
<evidence type="ECO:0000256" key="1">
    <source>
        <dbReference type="ARBA" id="ARBA00008779"/>
    </source>
</evidence>
<dbReference type="EMBL" id="AP018227">
    <property type="protein sequence ID" value="BAY82607.1"/>
    <property type="molecule type" value="Genomic_DNA"/>
</dbReference>
<evidence type="ECO:0000313" key="5">
    <source>
        <dbReference type="Proteomes" id="UP000218418"/>
    </source>
</evidence>
<organism evidence="4 5">
    <name type="scientific">Calothrix parasitica NIES-267</name>
    <dbReference type="NCBI Taxonomy" id="1973488"/>
    <lineage>
        <taxon>Bacteria</taxon>
        <taxon>Bacillati</taxon>
        <taxon>Cyanobacteriota</taxon>
        <taxon>Cyanophyceae</taxon>
        <taxon>Nostocales</taxon>
        <taxon>Calotrichaceae</taxon>
        <taxon>Calothrix</taxon>
    </lineage>
</organism>
<dbReference type="AlphaFoldDB" id="A0A1Z4LN04"/>